<keyword evidence="5 6" id="KW-0482">Metalloprotease</keyword>
<dbReference type="PANTHER" id="PTHR22726">
    <property type="entry name" value="METALLOENDOPEPTIDASE OMA1"/>
    <property type="match status" value="1"/>
</dbReference>
<comment type="caution">
    <text evidence="8">The sequence shown here is derived from an EMBL/GenBank/DDBJ whole genome shotgun (WGS) entry which is preliminary data.</text>
</comment>
<keyword evidence="3 6" id="KW-0378">Hydrolase</keyword>
<dbReference type="Pfam" id="PF01435">
    <property type="entry name" value="Peptidase_M48"/>
    <property type="match status" value="1"/>
</dbReference>
<sequence length="325" mass="35897">MQLVFVDEEQEMELGAMAASQVYKEEKNSILAASAPETLLVHDVAVELLRSLQQCVKGQCGILAETTEQKERLEARIADRHWEVSVIDSDVVNAFVLPSGNIFVYTGLLEHVQTRGGLAFILGHEVAHALARHSVEKIGVLCLGSFFLDFTAGFLGASSHRYIQYMVLPYLQALVIDMPFSRTLETEADKLGMELMALTGYDPQEAVEVWKRMEDGTRGGSGKNGQVGLPEFLSTHPSHQNRINRLQAQVPAARALQQQALRLKKEKGERIPDGTQSILLPSRVRQKVISPKDALLQGRRREASAQTAMRASNLVGAALERESRA</sequence>
<protein>
    <recommendedName>
        <fullName evidence="7">Peptidase M48 domain-containing protein</fullName>
    </recommendedName>
</protein>
<keyword evidence="4 6" id="KW-0862">Zinc</keyword>
<dbReference type="GO" id="GO:0034982">
    <property type="term" value="P:mitochondrial protein processing"/>
    <property type="evidence" value="ECO:0007669"/>
    <property type="project" value="TreeGrafter"/>
</dbReference>
<dbReference type="InterPro" id="IPR051156">
    <property type="entry name" value="Mito/Outer_Membr_Metalloprot"/>
</dbReference>
<dbReference type="CDD" id="cd07331">
    <property type="entry name" value="M48C_Oma1_like"/>
    <property type="match status" value="1"/>
</dbReference>
<dbReference type="GO" id="GO:0046872">
    <property type="term" value="F:metal ion binding"/>
    <property type="evidence" value="ECO:0007669"/>
    <property type="project" value="UniProtKB-KW"/>
</dbReference>
<feature type="domain" description="Peptidase M48" evidence="7">
    <location>
        <begin position="74"/>
        <end position="248"/>
    </location>
</feature>
<evidence type="ECO:0000256" key="4">
    <source>
        <dbReference type="ARBA" id="ARBA00022833"/>
    </source>
</evidence>
<keyword evidence="2" id="KW-0479">Metal-binding</keyword>
<proteinExistence type="inferred from homology"/>
<evidence type="ECO:0000256" key="5">
    <source>
        <dbReference type="ARBA" id="ARBA00023049"/>
    </source>
</evidence>
<dbReference type="Gene3D" id="3.30.2010.10">
    <property type="entry name" value="Metalloproteases ('zincins'), catalytic domain"/>
    <property type="match status" value="1"/>
</dbReference>
<dbReference type="Proteomes" id="UP000355283">
    <property type="component" value="Unassembled WGS sequence"/>
</dbReference>
<reference evidence="8 9" key="1">
    <citation type="submission" date="2019-01" db="EMBL/GenBank/DDBJ databases">
        <title>Nuclear Genome Assembly of the Microalgal Biofuel strain Nannochloropsis salina CCMP1776.</title>
        <authorList>
            <person name="Hovde B."/>
        </authorList>
    </citation>
    <scope>NUCLEOTIDE SEQUENCE [LARGE SCALE GENOMIC DNA]</scope>
    <source>
        <strain evidence="8 9">CCMP1776</strain>
    </source>
</reference>
<evidence type="ECO:0000313" key="8">
    <source>
        <dbReference type="EMBL" id="TFJ85866.1"/>
    </source>
</evidence>
<evidence type="ECO:0000256" key="2">
    <source>
        <dbReference type="ARBA" id="ARBA00022723"/>
    </source>
</evidence>
<keyword evidence="1 6" id="KW-0645">Protease</keyword>
<dbReference type="GO" id="GO:0006515">
    <property type="term" value="P:protein quality control for misfolded or incompletely synthesized proteins"/>
    <property type="evidence" value="ECO:0007669"/>
    <property type="project" value="TreeGrafter"/>
</dbReference>
<dbReference type="GO" id="GO:0005743">
    <property type="term" value="C:mitochondrial inner membrane"/>
    <property type="evidence" value="ECO:0007669"/>
    <property type="project" value="TreeGrafter"/>
</dbReference>
<dbReference type="OrthoDB" id="7464992at2759"/>
<evidence type="ECO:0000313" key="9">
    <source>
        <dbReference type="Proteomes" id="UP000355283"/>
    </source>
</evidence>
<evidence type="ECO:0000256" key="3">
    <source>
        <dbReference type="ARBA" id="ARBA00022801"/>
    </source>
</evidence>
<gene>
    <name evidence="8" type="ORF">NSK_002686</name>
</gene>
<dbReference type="EMBL" id="SDOX01000010">
    <property type="protein sequence ID" value="TFJ85866.1"/>
    <property type="molecule type" value="Genomic_DNA"/>
</dbReference>
<evidence type="ECO:0000256" key="1">
    <source>
        <dbReference type="ARBA" id="ARBA00022670"/>
    </source>
</evidence>
<keyword evidence="9" id="KW-1185">Reference proteome</keyword>
<comment type="cofactor">
    <cofactor evidence="6">
        <name>Zn(2+)</name>
        <dbReference type="ChEBI" id="CHEBI:29105"/>
    </cofactor>
    <text evidence="6">Binds 1 zinc ion per subunit.</text>
</comment>
<dbReference type="PANTHER" id="PTHR22726:SF18">
    <property type="entry name" value="PEPTIDASE M48 DOMAIN-CONTAINING PROTEIN"/>
    <property type="match status" value="1"/>
</dbReference>
<accession>A0A4D9D388</accession>
<dbReference type="AlphaFoldDB" id="A0A4D9D388"/>
<dbReference type="GO" id="GO:0004222">
    <property type="term" value="F:metalloendopeptidase activity"/>
    <property type="evidence" value="ECO:0007669"/>
    <property type="project" value="InterPro"/>
</dbReference>
<name>A0A4D9D388_9STRA</name>
<evidence type="ECO:0000256" key="6">
    <source>
        <dbReference type="RuleBase" id="RU003983"/>
    </source>
</evidence>
<organism evidence="8 9">
    <name type="scientific">Nannochloropsis salina CCMP1776</name>
    <dbReference type="NCBI Taxonomy" id="1027361"/>
    <lineage>
        <taxon>Eukaryota</taxon>
        <taxon>Sar</taxon>
        <taxon>Stramenopiles</taxon>
        <taxon>Ochrophyta</taxon>
        <taxon>Eustigmatophyceae</taxon>
        <taxon>Eustigmatales</taxon>
        <taxon>Monodopsidaceae</taxon>
        <taxon>Microchloropsis</taxon>
        <taxon>Microchloropsis salina</taxon>
    </lineage>
</organism>
<comment type="similarity">
    <text evidence="6">Belongs to the peptidase M48 family.</text>
</comment>
<dbReference type="InterPro" id="IPR001915">
    <property type="entry name" value="Peptidase_M48"/>
</dbReference>
<evidence type="ECO:0000259" key="7">
    <source>
        <dbReference type="Pfam" id="PF01435"/>
    </source>
</evidence>